<dbReference type="InterPro" id="IPR001926">
    <property type="entry name" value="TrpB-like_PALP"/>
</dbReference>
<keyword evidence="2" id="KW-0663">Pyridoxal phosphate</keyword>
<dbReference type="InterPro" id="IPR036052">
    <property type="entry name" value="TrpB-like_PALP_sf"/>
</dbReference>
<dbReference type="GO" id="GO:0004794">
    <property type="term" value="F:threonine deaminase activity"/>
    <property type="evidence" value="ECO:0007669"/>
    <property type="project" value="TreeGrafter"/>
</dbReference>
<dbReference type="RefSeq" id="WP_119276792.1">
    <property type="nucleotide sequence ID" value="NZ_QWLA01000021.1"/>
</dbReference>
<feature type="domain" description="Tryptophan synthase beta chain-like PALP" evidence="4">
    <location>
        <begin position="21"/>
        <end position="306"/>
    </location>
</feature>
<dbReference type="GO" id="GO:0006565">
    <property type="term" value="P:L-serine catabolic process"/>
    <property type="evidence" value="ECO:0007669"/>
    <property type="project" value="TreeGrafter"/>
</dbReference>
<accession>A0A399EXJ0</accession>
<dbReference type="Pfam" id="PF00291">
    <property type="entry name" value="PALP"/>
    <property type="match status" value="1"/>
</dbReference>
<keyword evidence="6" id="KW-1185">Reference proteome</keyword>
<evidence type="ECO:0000313" key="5">
    <source>
        <dbReference type="EMBL" id="RIH87232.1"/>
    </source>
</evidence>
<dbReference type="Proteomes" id="UP000265341">
    <property type="component" value="Unassembled WGS sequence"/>
</dbReference>
<dbReference type="PANTHER" id="PTHR48078:SF17">
    <property type="entry name" value="THREONINE DEHYDRATASE"/>
    <property type="match status" value="1"/>
</dbReference>
<dbReference type="OrthoDB" id="34584at2"/>
<protein>
    <submittedName>
        <fullName evidence="5">Phenylserine dehydratase</fullName>
        <ecNumber evidence="5">4.2.1.-</ecNumber>
    </submittedName>
</protein>
<proteinExistence type="predicted"/>
<evidence type="ECO:0000256" key="2">
    <source>
        <dbReference type="ARBA" id="ARBA00022898"/>
    </source>
</evidence>
<dbReference type="GO" id="GO:0006567">
    <property type="term" value="P:L-threonine catabolic process"/>
    <property type="evidence" value="ECO:0007669"/>
    <property type="project" value="TreeGrafter"/>
</dbReference>
<gene>
    <name evidence="5" type="primary">psdht_2</name>
    <name evidence="5" type="ORF">Mrose_01371</name>
</gene>
<evidence type="ECO:0000313" key="6">
    <source>
        <dbReference type="Proteomes" id="UP000265341"/>
    </source>
</evidence>
<dbReference type="EMBL" id="QWLA01000021">
    <property type="protein sequence ID" value="RIH87232.1"/>
    <property type="molecule type" value="Genomic_DNA"/>
</dbReference>
<organism evidence="5 6">
    <name type="scientific">Calidithermus roseus</name>
    <dbReference type="NCBI Taxonomy" id="1644118"/>
    <lineage>
        <taxon>Bacteria</taxon>
        <taxon>Thermotogati</taxon>
        <taxon>Deinococcota</taxon>
        <taxon>Deinococci</taxon>
        <taxon>Thermales</taxon>
        <taxon>Thermaceae</taxon>
        <taxon>Calidithermus</taxon>
    </lineage>
</organism>
<dbReference type="GO" id="GO:0009097">
    <property type="term" value="P:isoleucine biosynthetic process"/>
    <property type="evidence" value="ECO:0007669"/>
    <property type="project" value="TreeGrafter"/>
</dbReference>
<dbReference type="PANTHER" id="PTHR48078">
    <property type="entry name" value="THREONINE DEHYDRATASE, MITOCHONDRIAL-RELATED"/>
    <property type="match status" value="1"/>
</dbReference>
<comment type="caution">
    <text evidence="5">The sequence shown here is derived from an EMBL/GenBank/DDBJ whole genome shotgun (WGS) entry which is preliminary data.</text>
</comment>
<dbReference type="AlphaFoldDB" id="A0A399EXJ0"/>
<dbReference type="SUPFAM" id="SSF53686">
    <property type="entry name" value="Tryptophan synthase beta subunit-like PLP-dependent enzymes"/>
    <property type="match status" value="1"/>
</dbReference>
<dbReference type="GO" id="GO:0003941">
    <property type="term" value="F:L-serine ammonia-lyase activity"/>
    <property type="evidence" value="ECO:0007669"/>
    <property type="project" value="TreeGrafter"/>
</dbReference>
<name>A0A399EXJ0_9DEIN</name>
<evidence type="ECO:0000256" key="3">
    <source>
        <dbReference type="ARBA" id="ARBA00023239"/>
    </source>
</evidence>
<dbReference type="Gene3D" id="3.40.50.1100">
    <property type="match status" value="2"/>
</dbReference>
<dbReference type="EC" id="4.2.1.-" evidence="5"/>
<keyword evidence="3 5" id="KW-0456">Lyase</keyword>
<comment type="cofactor">
    <cofactor evidence="1">
        <name>pyridoxal 5'-phosphate</name>
        <dbReference type="ChEBI" id="CHEBI:597326"/>
    </cofactor>
</comment>
<dbReference type="InterPro" id="IPR050147">
    <property type="entry name" value="Ser/Thr_Dehydratase"/>
</dbReference>
<reference evidence="5 6" key="1">
    <citation type="submission" date="2018-08" db="EMBL/GenBank/DDBJ databases">
        <title>Meiothermus roseus NBRC 110900 genome sequencing project.</title>
        <authorList>
            <person name="Da Costa M.S."/>
            <person name="Albuquerque L."/>
            <person name="Raposo P."/>
            <person name="Froufe H.J.C."/>
            <person name="Barroso C.S."/>
            <person name="Egas C."/>
        </authorList>
    </citation>
    <scope>NUCLEOTIDE SEQUENCE [LARGE SCALE GENOMIC DNA]</scope>
    <source>
        <strain evidence="5 6">NBRC 110900</strain>
    </source>
</reference>
<evidence type="ECO:0000259" key="4">
    <source>
        <dbReference type="Pfam" id="PF00291"/>
    </source>
</evidence>
<evidence type="ECO:0000256" key="1">
    <source>
        <dbReference type="ARBA" id="ARBA00001933"/>
    </source>
</evidence>
<sequence>MSSRISPQAIEAASHLIDPVFLNTPQFLADSLSAELGVELVVKVETVNPIRSFKGRGADYFMQQHVEARGPAPVVCASAGNFGQGMAYAARKHGVPLTVFASVNANSLKLERMRALGAELRLEGEDFDAAKLAAKAYAAQSGAIFVEDSRDVEPTIGAGTIGLELLRYPQPLDALLVPLGNGALLAGVGHWVKAQRPQVQVIGVCAAGAPAMEQSWRSGRLVTHERIHTIADGIGVRLPVPEALEDLRDVVDDILLVEDALTLEAMRLLHRHLGLVVEPSGAVGVGALLAHGARFRGQRVATVLCGGNLTPQQMRDWLA</sequence>